<dbReference type="EMBL" id="BLXT01004553">
    <property type="protein sequence ID" value="GFO14333.1"/>
    <property type="molecule type" value="Genomic_DNA"/>
</dbReference>
<keyword evidence="2" id="KW-1185">Reference proteome</keyword>
<dbReference type="AlphaFoldDB" id="A0AAV4B431"/>
<sequence length="171" mass="19470">MAGGDMSLRMISASGMWGHKKCPSTARKSQSSLRVFDSHKSVSKGTFILGQHLAKEDKVRTRPLQHWRCEFQPLPPLGILVFSFCPYITITHHHPRHLCVGHHFCQWRICSAFRGWGEKTAQRIVKLRPDNPFTLQSLCDLVRKDPEDLKELVSFDVSPPSHSGARRDLSD</sequence>
<protein>
    <submittedName>
        <fullName evidence="1">Uncharacterized protein</fullName>
    </submittedName>
</protein>
<accession>A0AAV4B431</accession>
<dbReference type="Proteomes" id="UP000735302">
    <property type="component" value="Unassembled WGS sequence"/>
</dbReference>
<proteinExistence type="predicted"/>
<name>A0AAV4B431_9GAST</name>
<evidence type="ECO:0000313" key="2">
    <source>
        <dbReference type="Proteomes" id="UP000735302"/>
    </source>
</evidence>
<comment type="caution">
    <text evidence="1">The sequence shown here is derived from an EMBL/GenBank/DDBJ whole genome shotgun (WGS) entry which is preliminary data.</text>
</comment>
<organism evidence="1 2">
    <name type="scientific">Plakobranchus ocellatus</name>
    <dbReference type="NCBI Taxonomy" id="259542"/>
    <lineage>
        <taxon>Eukaryota</taxon>
        <taxon>Metazoa</taxon>
        <taxon>Spiralia</taxon>
        <taxon>Lophotrochozoa</taxon>
        <taxon>Mollusca</taxon>
        <taxon>Gastropoda</taxon>
        <taxon>Heterobranchia</taxon>
        <taxon>Euthyneura</taxon>
        <taxon>Panpulmonata</taxon>
        <taxon>Sacoglossa</taxon>
        <taxon>Placobranchoidea</taxon>
        <taxon>Plakobranchidae</taxon>
        <taxon>Plakobranchus</taxon>
    </lineage>
</organism>
<reference evidence="1 2" key="1">
    <citation type="journal article" date="2021" name="Elife">
        <title>Chloroplast acquisition without the gene transfer in kleptoplastic sea slugs, Plakobranchus ocellatus.</title>
        <authorList>
            <person name="Maeda T."/>
            <person name="Takahashi S."/>
            <person name="Yoshida T."/>
            <person name="Shimamura S."/>
            <person name="Takaki Y."/>
            <person name="Nagai Y."/>
            <person name="Toyoda A."/>
            <person name="Suzuki Y."/>
            <person name="Arimoto A."/>
            <person name="Ishii H."/>
            <person name="Satoh N."/>
            <person name="Nishiyama T."/>
            <person name="Hasebe M."/>
            <person name="Maruyama T."/>
            <person name="Minagawa J."/>
            <person name="Obokata J."/>
            <person name="Shigenobu S."/>
        </authorList>
    </citation>
    <scope>NUCLEOTIDE SEQUENCE [LARGE SCALE GENOMIC DNA]</scope>
</reference>
<evidence type="ECO:0000313" key="1">
    <source>
        <dbReference type="EMBL" id="GFO14333.1"/>
    </source>
</evidence>
<gene>
    <name evidence="1" type="ORF">PoB_004083800</name>
</gene>